<dbReference type="CDD" id="cd02110">
    <property type="entry name" value="SO_family_Moco_dimer"/>
    <property type="match status" value="1"/>
</dbReference>
<dbReference type="InterPro" id="IPR008335">
    <property type="entry name" value="Mopterin_OxRdtase_euk"/>
</dbReference>
<dbReference type="Gene3D" id="2.60.40.650">
    <property type="match status" value="1"/>
</dbReference>
<dbReference type="InterPro" id="IPR014756">
    <property type="entry name" value="Ig_E-set"/>
</dbReference>
<evidence type="ECO:0000313" key="8">
    <source>
        <dbReference type="Proteomes" id="UP001236507"/>
    </source>
</evidence>
<organism evidence="7 8">
    <name type="scientific">Flectobacillus roseus</name>
    <dbReference type="NCBI Taxonomy" id="502259"/>
    <lineage>
        <taxon>Bacteria</taxon>
        <taxon>Pseudomonadati</taxon>
        <taxon>Bacteroidota</taxon>
        <taxon>Cytophagia</taxon>
        <taxon>Cytophagales</taxon>
        <taxon>Flectobacillaceae</taxon>
        <taxon>Flectobacillus</taxon>
    </lineage>
</organism>
<keyword evidence="2" id="KW-0500">Molybdenum</keyword>
<evidence type="ECO:0000256" key="4">
    <source>
        <dbReference type="ARBA" id="ARBA00023002"/>
    </source>
</evidence>
<dbReference type="Pfam" id="PF00174">
    <property type="entry name" value="Oxidored_molyb"/>
    <property type="match status" value="1"/>
</dbReference>
<accession>A0ABT6Y3S9</accession>
<keyword evidence="8" id="KW-1185">Reference proteome</keyword>
<dbReference type="PANTHER" id="PTHR19372">
    <property type="entry name" value="SULFITE REDUCTASE"/>
    <property type="match status" value="1"/>
</dbReference>
<dbReference type="Proteomes" id="UP001236507">
    <property type="component" value="Unassembled WGS sequence"/>
</dbReference>
<evidence type="ECO:0000259" key="6">
    <source>
        <dbReference type="Pfam" id="PF03404"/>
    </source>
</evidence>
<dbReference type="RefSeq" id="WP_283343450.1">
    <property type="nucleotide sequence ID" value="NZ_JASHIF010000002.1"/>
</dbReference>
<dbReference type="InterPro" id="IPR000572">
    <property type="entry name" value="OxRdtase_Mopterin-bd_dom"/>
</dbReference>
<evidence type="ECO:0000256" key="1">
    <source>
        <dbReference type="ARBA" id="ARBA00001924"/>
    </source>
</evidence>
<evidence type="ECO:0000256" key="3">
    <source>
        <dbReference type="ARBA" id="ARBA00022723"/>
    </source>
</evidence>
<feature type="domain" description="Oxidoreductase molybdopterin-binding" evidence="5">
    <location>
        <begin position="92"/>
        <end position="263"/>
    </location>
</feature>
<name>A0ABT6Y3S9_9BACT</name>
<comment type="caution">
    <text evidence="7">The sequence shown here is derived from an EMBL/GenBank/DDBJ whole genome shotgun (WGS) entry which is preliminary data.</text>
</comment>
<dbReference type="SUPFAM" id="SSF81296">
    <property type="entry name" value="E set domains"/>
    <property type="match status" value="1"/>
</dbReference>
<reference evidence="7 8" key="1">
    <citation type="submission" date="2023-05" db="EMBL/GenBank/DDBJ databases">
        <title>Novel species of genus Flectobacillus isolated from stream in China.</title>
        <authorList>
            <person name="Lu H."/>
        </authorList>
    </citation>
    <scope>NUCLEOTIDE SEQUENCE [LARGE SCALE GENOMIC DNA]</scope>
    <source>
        <strain evidence="7 8">KCTC 42575</strain>
    </source>
</reference>
<dbReference type="InterPro" id="IPR005066">
    <property type="entry name" value="MoCF_OxRdtse_dimer"/>
</dbReference>
<dbReference type="Pfam" id="PF03404">
    <property type="entry name" value="Mo-co_dimer"/>
    <property type="match status" value="1"/>
</dbReference>
<dbReference type="SUPFAM" id="SSF56524">
    <property type="entry name" value="Oxidoreductase molybdopterin-binding domain"/>
    <property type="match status" value="1"/>
</dbReference>
<dbReference type="InterPro" id="IPR036374">
    <property type="entry name" value="OxRdtase_Mopterin-bd_sf"/>
</dbReference>
<protein>
    <submittedName>
        <fullName evidence="7">Sulfite oxidase</fullName>
    </submittedName>
</protein>
<sequence length="410" mass="45902">MTQKRRNFLKKLIGTSAMSVLGTEIVFSNNMLKGYSPVILNSLDDNALEMLKKNKEMTILSDRPWNVEAPTHLLDDEVTPLDKMFVRNNGNPPENIDIKSWTLTIEGESAKTKKTFTLEQLKKQFKQYTYQIQLECGGNGRSGFVPQASGNQWSEGAINCAEWTGVRLKDVLNSVGIKDDAVYIGYFGKDTHLSGDPKKVTISRGVPIKKALEDESLLAWAVNGQEIPLMHGYPLRLILGGWPASVSGKWLEKIVVRNKVHDGEKMDGTHYRVPLYPIEPGGKAPDSDYRIIESMPVKSLITYPKTGAMIDDGKTLSLRGHAWAGDLEVSQMEISIDFGATWQKVSLQKPKNRLAWQHWSTEVKFPRKGYYEVWAKATDAKGIAQPMVIPAWNPAGYLNNSCHRIAIKVV</sequence>
<dbReference type="EMBL" id="JASHIF010000002">
    <property type="protein sequence ID" value="MDI9858201.1"/>
    <property type="molecule type" value="Genomic_DNA"/>
</dbReference>
<feature type="domain" description="Moybdenum cofactor oxidoreductase dimerisation" evidence="6">
    <location>
        <begin position="291"/>
        <end position="409"/>
    </location>
</feature>
<comment type="cofactor">
    <cofactor evidence="1">
        <name>Mo-molybdopterin</name>
        <dbReference type="ChEBI" id="CHEBI:71302"/>
    </cofactor>
</comment>
<proteinExistence type="predicted"/>
<evidence type="ECO:0000259" key="5">
    <source>
        <dbReference type="Pfam" id="PF00174"/>
    </source>
</evidence>
<dbReference type="Gene3D" id="3.90.420.10">
    <property type="entry name" value="Oxidoreductase, molybdopterin-binding domain"/>
    <property type="match status" value="1"/>
</dbReference>
<gene>
    <name evidence="7" type="ORF">QM524_03155</name>
</gene>
<dbReference type="PRINTS" id="PR00407">
    <property type="entry name" value="EUMOPTERIN"/>
</dbReference>
<keyword evidence="4" id="KW-0560">Oxidoreductase</keyword>
<dbReference type="PANTHER" id="PTHR19372:SF7">
    <property type="entry name" value="SULFITE OXIDASE, MITOCHONDRIAL"/>
    <property type="match status" value="1"/>
</dbReference>
<evidence type="ECO:0000313" key="7">
    <source>
        <dbReference type="EMBL" id="MDI9858201.1"/>
    </source>
</evidence>
<keyword evidence="3" id="KW-0479">Metal-binding</keyword>
<evidence type="ECO:0000256" key="2">
    <source>
        <dbReference type="ARBA" id="ARBA00022505"/>
    </source>
</evidence>